<dbReference type="GO" id="GO:0008168">
    <property type="term" value="F:methyltransferase activity"/>
    <property type="evidence" value="ECO:0007669"/>
    <property type="project" value="UniProtKB-KW"/>
</dbReference>
<organism evidence="6">
    <name type="scientific">Salix viminalis</name>
    <name type="common">Common osier</name>
    <name type="synonym">Basket willow</name>
    <dbReference type="NCBI Taxonomy" id="40686"/>
    <lineage>
        <taxon>Eukaryota</taxon>
        <taxon>Viridiplantae</taxon>
        <taxon>Streptophyta</taxon>
        <taxon>Embryophyta</taxon>
        <taxon>Tracheophyta</taxon>
        <taxon>Spermatophyta</taxon>
        <taxon>Magnoliopsida</taxon>
        <taxon>eudicotyledons</taxon>
        <taxon>Gunneridae</taxon>
        <taxon>Pentapetalae</taxon>
        <taxon>rosids</taxon>
        <taxon>fabids</taxon>
        <taxon>Malpighiales</taxon>
        <taxon>Salicaceae</taxon>
        <taxon>Saliceae</taxon>
        <taxon>Salix</taxon>
    </lineage>
</organism>
<keyword evidence="1" id="KW-0489">Methyltransferase</keyword>
<evidence type="ECO:0000256" key="2">
    <source>
        <dbReference type="ARBA" id="ARBA00022679"/>
    </source>
</evidence>
<gene>
    <name evidence="6" type="ORF">SVIM_LOCUS153453</name>
</gene>
<evidence type="ECO:0000259" key="5">
    <source>
        <dbReference type="Pfam" id="PF04059"/>
    </source>
</evidence>
<dbReference type="GO" id="GO:0032259">
    <property type="term" value="P:methylation"/>
    <property type="evidence" value="ECO:0007669"/>
    <property type="project" value="UniProtKB-KW"/>
</dbReference>
<dbReference type="AlphaFoldDB" id="A0A6N2L228"/>
<evidence type="ECO:0000313" key="6">
    <source>
        <dbReference type="EMBL" id="VFU33479.1"/>
    </source>
</evidence>
<sequence length="632" mass="70829">MCTALPAAAAMRLLLATSTVTDFPSKSLRTTTTIPNLNQSCLARRNSLSFSKPTWLCGHKRKDQEMDSWKAEEENVECMFGSNEDTGNQIPTQAQSIVEGSGTAVLSEFKPVPDVDYLQELLAIQQQGPRAIGFFGTRNMGFMHQELIEILSYALVITKNHIYTSGASGTNAAVIRGALRAEKPELLTVILPQSLQKQPPESQELLAKVQNVIEKPHNDHLPLIEASRLCNMDIISQVQQVAHGNLSGGQKSPENCYSLLSGLKQFVHSIHCFVEESTSLNPEAPEFFPHNYLEDDMVAPSFFPANFSFLPAMNQNPSSYYYYHCNSTSGPSSHPYPYYTHADYQNPSNAQYCVTFSHSHDLMVSTVLAKPSPILAVSEETQMVRAQDEPEVDMRQLMNSASKKRGECSRYVGSYNGGREGGCRGHGKKHARKEYLATKSSRSNRNFERQYSYTGRNVRSCGGADSRQKHSVFPVLPDGQDTTVMIKNIPNRYTREMLMEFLDRHCKMENEKAKHQDPGSSKEAIVSAFDFLYLPIDFEREANKGYAFVNFTDARAAYKFYLSANHQAWDVFQSSKIREIACARLQGKEQLVRHFERSTFECDSDEFLPVSFSPARDGSGAVVEQRATGRRA</sequence>
<dbReference type="InterPro" id="IPR035979">
    <property type="entry name" value="RBD_domain_sf"/>
</dbReference>
<feature type="domain" description="Mei2-like C-terminal RNA recognition motif" evidence="5">
    <location>
        <begin position="482"/>
        <end position="508"/>
    </location>
</feature>
<feature type="chain" id="PRO_5026936536" description="Mei2-like C-terminal RNA recognition motif domain-containing protein" evidence="4">
    <location>
        <begin position="17"/>
        <end position="632"/>
    </location>
</feature>
<keyword evidence="4" id="KW-0732">Signal</keyword>
<dbReference type="PANTHER" id="PTHR32183:SF6">
    <property type="entry name" value="CYSTEINE SULFINATE DESULFINASE_CYSTEINE DESULFURASE AND RELATED ENZYMES"/>
    <property type="match status" value="1"/>
</dbReference>
<dbReference type="InterPro" id="IPR007201">
    <property type="entry name" value="Mei2-like_Rrm_C"/>
</dbReference>
<dbReference type="SUPFAM" id="SSF102405">
    <property type="entry name" value="MCP/YpsA-like"/>
    <property type="match status" value="1"/>
</dbReference>
<evidence type="ECO:0000256" key="3">
    <source>
        <dbReference type="ARBA" id="ARBA00022691"/>
    </source>
</evidence>
<accession>A0A6N2L228</accession>
<dbReference type="InterPro" id="IPR012677">
    <property type="entry name" value="Nucleotide-bd_a/b_plait_sf"/>
</dbReference>
<name>A0A6N2L228_SALVM</name>
<dbReference type="PANTHER" id="PTHR32183">
    <property type="match status" value="1"/>
</dbReference>
<proteinExistence type="predicted"/>
<dbReference type="SUPFAM" id="SSF54928">
    <property type="entry name" value="RNA-binding domain, RBD"/>
    <property type="match status" value="1"/>
</dbReference>
<dbReference type="Pfam" id="PF04059">
    <property type="entry name" value="RRM_2"/>
    <property type="match status" value="2"/>
</dbReference>
<feature type="signal peptide" evidence="4">
    <location>
        <begin position="1"/>
        <end position="16"/>
    </location>
</feature>
<dbReference type="GO" id="GO:0003676">
    <property type="term" value="F:nucleic acid binding"/>
    <property type="evidence" value="ECO:0007669"/>
    <property type="project" value="InterPro"/>
</dbReference>
<dbReference type="EMBL" id="CAADRP010000891">
    <property type="protein sequence ID" value="VFU33479.1"/>
    <property type="molecule type" value="Genomic_DNA"/>
</dbReference>
<keyword evidence="3" id="KW-0949">S-adenosyl-L-methionine</keyword>
<reference evidence="6" key="1">
    <citation type="submission" date="2019-03" db="EMBL/GenBank/DDBJ databases">
        <authorList>
            <person name="Mank J."/>
            <person name="Almeida P."/>
        </authorList>
    </citation>
    <scope>NUCLEOTIDE SEQUENCE</scope>
    <source>
        <strain evidence="6">78183</strain>
    </source>
</reference>
<feature type="domain" description="Mei2-like C-terminal RNA recognition motif" evidence="5">
    <location>
        <begin position="527"/>
        <end position="595"/>
    </location>
</feature>
<dbReference type="Gene3D" id="3.30.70.330">
    <property type="match status" value="1"/>
</dbReference>
<evidence type="ECO:0000256" key="1">
    <source>
        <dbReference type="ARBA" id="ARBA00022603"/>
    </source>
</evidence>
<protein>
    <recommendedName>
        <fullName evidence="5">Mei2-like C-terminal RNA recognition motif domain-containing protein</fullName>
    </recommendedName>
</protein>
<evidence type="ECO:0000256" key="4">
    <source>
        <dbReference type="SAM" id="SignalP"/>
    </source>
</evidence>
<keyword evidence="2" id="KW-0808">Transferase</keyword>